<evidence type="ECO:0000313" key="4">
    <source>
        <dbReference type="Proteomes" id="UP000578531"/>
    </source>
</evidence>
<feature type="compositionally biased region" description="Low complexity" evidence="2">
    <location>
        <begin position="855"/>
        <end position="871"/>
    </location>
</feature>
<sequence length="1036" mass="116246">MSLAQHIWDAVLDLVETIGALEDHDILEVVKTEPDSTYRIKPQHSGAVQDFAGKDVSVEEVTSGAESGLESTNDTDLRDQNDEHQQENSGPHIGTEIANLITHRIDPELIGQNWTLRQDNVQHLKWQDKASMTIKKMIEEAEARKHEVRDAKKAAVRARAAMQRQIDDLQCQVQESERDKDTMLMENARATDAHESSLRESKDELEAQKEAAAHAAAAAERQITGIWTKHNTDMAVAETKIKELRAAQTFTFDCNREANALREELSEAKKERVEELAAKGEEIKTLQICIDNRDYEIRRLGAEAEDDCKAKREAIKEKDGIERAKLAADREIKKLKVENEALESKRGKADSKALEAGGRAKGLQDQLVVTEKRAAYWESLCTKKEEDAKDKVLSAYNVDQQPTFIPSGEEGVSVLVEQLRKENGELREKIVCLTVDIQEWARAWEAAVQGQKMWEQDIRRRCDEEKQEALDKERANGRVTDGQDTREEDIRRECEEEKQKALAAEREIGRVQSESRTCSLRGQFAVKLKSHSNRELQRLRRRTGVEHKKRMKVRKCQVRWVFNRAVSRAVEVERSLLQTQSRTQFETEIASYKTQFESKHAISQTQSGPQNDTGPLNQVLLHEEVKKRDGYIELHKARLKEAFAAKRESESTLKTVRAENERLSRDVVAYENQKALARQTKSGAQITLMAQELARALKLFTEIATLGLDEKHRNLLNELVLANKAVRDIRSTIEEGAVVDYEDFQARLDRVVASSDAFDYLDPRERPALHAQLVESYAVVGGLTKILAGERGDVMKEDILERIYRNSDKGKGKQGAVTGSGPASGPSFGANGGLDAAPLLQLNGNSTFPCDLNDNPQTPFSNTSTSNSTQKPTEHPFTTTPKPTAPGSQNEPEYMDSATAHALQGTDASIQEQAPATQGVRANEPSKASKELENILSKLRDNAAIVQNQLHRQDGTEMDLSPLPGPLSLQERVQGPEQPAGWTDVMTGWVRYLLQQGTELSAVESGMRSIFPSINDMVGVKQHLEYIKTEWEGREV</sequence>
<feature type="region of interest" description="Disordered" evidence="2">
    <location>
        <begin position="189"/>
        <end position="216"/>
    </location>
</feature>
<comment type="caution">
    <text evidence="3">The sequence shown here is derived from an EMBL/GenBank/DDBJ whole genome shotgun (WGS) entry which is preliminary data.</text>
</comment>
<evidence type="ECO:0000313" key="3">
    <source>
        <dbReference type="EMBL" id="KAF6228711.1"/>
    </source>
</evidence>
<feature type="coiled-coil region" evidence="1">
    <location>
        <begin position="487"/>
        <end position="514"/>
    </location>
</feature>
<reference evidence="3 4" key="1">
    <citation type="journal article" date="2020" name="Genomics">
        <title>Complete, high-quality genomes from long-read metagenomic sequencing of two wolf lichen thalli reveals enigmatic genome architecture.</title>
        <authorList>
            <person name="McKenzie S.K."/>
            <person name="Walston R.F."/>
            <person name="Allen J.L."/>
        </authorList>
    </citation>
    <scope>NUCLEOTIDE SEQUENCE [LARGE SCALE GENOMIC DNA]</scope>
    <source>
        <strain evidence="3">WasteWater2</strain>
    </source>
</reference>
<proteinExistence type="predicted"/>
<dbReference type="AlphaFoldDB" id="A0A8H6FHT7"/>
<dbReference type="RefSeq" id="XP_037159526.1">
    <property type="nucleotide sequence ID" value="XM_037313609.1"/>
</dbReference>
<feature type="coiled-coil region" evidence="1">
    <location>
        <begin position="646"/>
        <end position="680"/>
    </location>
</feature>
<evidence type="ECO:0000256" key="1">
    <source>
        <dbReference type="SAM" id="Coils"/>
    </source>
</evidence>
<dbReference type="OrthoDB" id="5420442at2759"/>
<dbReference type="EMBL" id="JACCJC010000075">
    <property type="protein sequence ID" value="KAF6228711.1"/>
    <property type="molecule type" value="Genomic_DNA"/>
</dbReference>
<feature type="region of interest" description="Disordered" evidence="2">
    <location>
        <begin position="57"/>
        <end position="91"/>
    </location>
</feature>
<feature type="compositionally biased region" description="Basic and acidic residues" evidence="2">
    <location>
        <begin position="75"/>
        <end position="86"/>
    </location>
</feature>
<accession>A0A8H6FHT7</accession>
<feature type="compositionally biased region" description="Polar residues" evidence="2">
    <location>
        <begin position="906"/>
        <end position="916"/>
    </location>
</feature>
<keyword evidence="1" id="KW-0175">Coiled coil</keyword>
<name>A0A8H6FHT7_9LECA</name>
<dbReference type="Proteomes" id="UP000578531">
    <property type="component" value="Unassembled WGS sequence"/>
</dbReference>
<feature type="region of interest" description="Disordered" evidence="2">
    <location>
        <begin position="906"/>
        <end position="927"/>
    </location>
</feature>
<feature type="compositionally biased region" description="Polar residues" evidence="2">
    <location>
        <begin position="876"/>
        <end position="891"/>
    </location>
</feature>
<gene>
    <name evidence="3" type="ORF">HO173_011730</name>
</gene>
<feature type="region of interest" description="Disordered" evidence="2">
    <location>
        <begin position="809"/>
        <end position="832"/>
    </location>
</feature>
<feature type="coiled-coil region" evidence="1">
    <location>
        <begin position="318"/>
        <end position="352"/>
    </location>
</feature>
<dbReference type="GeneID" id="59293372"/>
<organism evidence="3 4">
    <name type="scientific">Letharia columbiana</name>
    <dbReference type="NCBI Taxonomy" id="112416"/>
    <lineage>
        <taxon>Eukaryota</taxon>
        <taxon>Fungi</taxon>
        <taxon>Dikarya</taxon>
        <taxon>Ascomycota</taxon>
        <taxon>Pezizomycotina</taxon>
        <taxon>Lecanoromycetes</taxon>
        <taxon>OSLEUM clade</taxon>
        <taxon>Lecanoromycetidae</taxon>
        <taxon>Lecanorales</taxon>
        <taxon>Lecanorineae</taxon>
        <taxon>Parmeliaceae</taxon>
        <taxon>Letharia</taxon>
    </lineage>
</organism>
<evidence type="ECO:0000256" key="2">
    <source>
        <dbReference type="SAM" id="MobiDB-lite"/>
    </source>
</evidence>
<feature type="coiled-coil region" evidence="1">
    <location>
        <begin position="251"/>
        <end position="278"/>
    </location>
</feature>
<protein>
    <submittedName>
        <fullName evidence="3">Uncharacterized protein</fullName>
    </submittedName>
</protein>
<feature type="compositionally biased region" description="Basic and acidic residues" evidence="2">
    <location>
        <begin position="189"/>
        <end position="212"/>
    </location>
</feature>
<keyword evidence="4" id="KW-1185">Reference proteome</keyword>
<feature type="region of interest" description="Disordered" evidence="2">
    <location>
        <begin position="847"/>
        <end position="893"/>
    </location>
</feature>
<feature type="compositionally biased region" description="Low complexity" evidence="2">
    <location>
        <begin position="819"/>
        <end position="829"/>
    </location>
</feature>